<reference evidence="1" key="1">
    <citation type="journal article" date="2014" name="Front. Microbiol.">
        <title>High frequency of phylogenetically diverse reductive dehalogenase-homologous genes in deep subseafloor sedimentary metagenomes.</title>
        <authorList>
            <person name="Kawai M."/>
            <person name="Futagami T."/>
            <person name="Toyoda A."/>
            <person name="Takaki Y."/>
            <person name="Nishi S."/>
            <person name="Hori S."/>
            <person name="Arai W."/>
            <person name="Tsubouchi T."/>
            <person name="Morono Y."/>
            <person name="Uchiyama I."/>
            <person name="Ito T."/>
            <person name="Fujiyama A."/>
            <person name="Inagaki F."/>
            <person name="Takami H."/>
        </authorList>
    </citation>
    <scope>NUCLEOTIDE SEQUENCE</scope>
    <source>
        <strain evidence="1">Expedition CK06-06</strain>
    </source>
</reference>
<feature type="non-terminal residue" evidence="1">
    <location>
        <position position="1"/>
    </location>
</feature>
<protein>
    <submittedName>
        <fullName evidence="1">Uncharacterized protein</fullName>
    </submittedName>
</protein>
<organism evidence="1">
    <name type="scientific">marine sediment metagenome</name>
    <dbReference type="NCBI Taxonomy" id="412755"/>
    <lineage>
        <taxon>unclassified sequences</taxon>
        <taxon>metagenomes</taxon>
        <taxon>ecological metagenomes</taxon>
    </lineage>
</organism>
<evidence type="ECO:0000313" key="1">
    <source>
        <dbReference type="EMBL" id="GAH36055.1"/>
    </source>
</evidence>
<dbReference type="AlphaFoldDB" id="X1FU58"/>
<name>X1FU58_9ZZZZ</name>
<gene>
    <name evidence="1" type="ORF">S03H2_10541</name>
</gene>
<sequence length="128" mass="14573">RPENPFQQRRTGRVVFVLTPADKQRLEHYIDKESMSEALRETVSIIYKIGLESRGVKVLPKLDELESFIQDVSSVLRNKDIDTTIKSKKSVIKIRDGHIFFLSPSAAREEEANQAYDAPAVVESIQTN</sequence>
<comment type="caution">
    <text evidence="1">The sequence shown here is derived from an EMBL/GenBank/DDBJ whole genome shotgun (WGS) entry which is preliminary data.</text>
</comment>
<accession>X1FU58</accession>
<proteinExistence type="predicted"/>
<dbReference type="EMBL" id="BARU01005416">
    <property type="protein sequence ID" value="GAH36055.1"/>
    <property type="molecule type" value="Genomic_DNA"/>
</dbReference>